<evidence type="ECO:0000313" key="2">
    <source>
        <dbReference type="Proteomes" id="UP000029725"/>
    </source>
</evidence>
<dbReference type="HOGENOM" id="CLU_292055_0_0_1"/>
<dbReference type="GeneID" id="25258243"/>
<dbReference type="EMBL" id="JMKJ01000033">
    <property type="protein sequence ID" value="KGG52847.1"/>
    <property type="molecule type" value="Genomic_DNA"/>
</dbReference>
<accession>A0A098VV88</accession>
<dbReference type="AlphaFoldDB" id="A0A098VV88"/>
<gene>
    <name evidence="1" type="ORF">DI09_12p150</name>
</gene>
<reference evidence="1 2" key="1">
    <citation type="submission" date="2014-04" db="EMBL/GenBank/DDBJ databases">
        <title>A new species of microsporidia sheds light on the evolution of extreme parasitism.</title>
        <authorList>
            <person name="Haag K.L."/>
            <person name="James T.Y."/>
            <person name="Larsson R."/>
            <person name="Schaer T.M."/>
            <person name="Refardt D."/>
            <person name="Pombert J.-F."/>
            <person name="Ebert D."/>
        </authorList>
    </citation>
    <scope>NUCLEOTIDE SEQUENCE [LARGE SCALE GENOMIC DNA]</scope>
    <source>
        <strain evidence="1 2">UGP3</strain>
        <tissue evidence="1">Spores</tissue>
    </source>
</reference>
<name>A0A098VV88_9MICR</name>
<keyword evidence="2" id="KW-1185">Reference proteome</keyword>
<dbReference type="RefSeq" id="XP_013239274.1">
    <property type="nucleotide sequence ID" value="XM_013383820.1"/>
</dbReference>
<dbReference type="Proteomes" id="UP000029725">
    <property type="component" value="Unassembled WGS sequence"/>
</dbReference>
<evidence type="ECO:0000313" key="1">
    <source>
        <dbReference type="EMBL" id="KGG52847.1"/>
    </source>
</evidence>
<comment type="caution">
    <text evidence="1">The sequence shown here is derived from an EMBL/GenBank/DDBJ whole genome shotgun (WGS) entry which is preliminary data.</text>
</comment>
<organism evidence="1 2">
    <name type="scientific">Mitosporidium daphniae</name>
    <dbReference type="NCBI Taxonomy" id="1485682"/>
    <lineage>
        <taxon>Eukaryota</taxon>
        <taxon>Fungi</taxon>
        <taxon>Fungi incertae sedis</taxon>
        <taxon>Microsporidia</taxon>
        <taxon>Mitosporidium</taxon>
    </lineage>
</organism>
<sequence>MYAPNATLAVLIGAPAGRDVETNSSPRWDTIFPISPLLFLRKFTSSSPYDLIVEELEELTRANAAHSVTQCLGKPATKVPAAAKKNFLKNMTSDFQKAHRNLHISSELLASFLEEENIFGKTVTLPLVADGPTTEPLFPPETKELPLPETSMLPPPCYSIFSKHTIRAVVMETAFKDFANHQDLSLQFLLVIKGTSNTELWALRAEHVGPVVDRISKRPFSLIDPLLIPRVSFMEGSSQTNMHSEKSTLLWKETAQPIMEISRAPSTCSVPVLGIRTSYSVQIFSIPTKISKWNSLLWWSNNGRITPDVINEYIAIKMQKDPRCSLLSLKISPRVKGDFAVLCSDLTIIEWSVGDGGDKSRLHSYDLCHLVVNKKETELIPIIFEYSLQEGRFWIAIGECFLLLKCDQQAEVIGKISEGVPFLFLPPLGEVIRGDTDATAGASSVPGILSISNEKVFVDQLVSFPTFSEWRTTHCWSLDYLTGTSHEHRHTSVRLFHLSVDFFGIVIWDKASQEIQLAILPTTEFSSAPSKVAIRIPAVKSGVGWGFRNGSAVSTALPVCFTTTQRNAFLVDVAPLCFPGNGYVDVHFLQYYSDHEIYLISYRWLSHTNSSSISLPTPFPGASFEDLQRSLSAVPRYTFELPFEGFKQWSYRSAFKVGLSKSNFRKKHTVVGIFSWFKLFLLLTLGGNFTGDQSYGTSLHSFQDDMPREDFVEFIKSDLVAILQDLGTSKSSPISDTSETMVESSRKPFIACCSLNELRQRVMRSQLKRISRPQKRCTFYLLYSLLDEVWPQLLSLIRQFREITSRNDPIIKFKLSHIAYLLTEHQTKQQSAADKDGDLHAMRRAFLKLVGLPDTISLTPTFEGCKDRTSSAISLAAVTDSLFFSLSEITRKEFSQSADRSALSLELSETEKLKMHCEEKLAMGTTIQTELSDLWEHQMLRTVAEREIPDDPNLLKIRNIFRRQDLFCFSQTSKEPSSQSLTTQQDPLLQNLIFSSQESYASSQLFPTPFSSQPGLRFLSHSQKSLPLTRPAIVPRTNRRSGFR</sequence>
<proteinExistence type="predicted"/>
<protein>
    <submittedName>
        <fullName evidence="1">Uncharacterized protein</fullName>
    </submittedName>
</protein>
<dbReference type="VEuPathDB" id="MicrosporidiaDB:DI09_12p150"/>